<reference evidence="1" key="1">
    <citation type="submission" date="2022-10" db="EMBL/GenBank/DDBJ databases">
        <title>The complete genomes of actinobacterial strains from the NBC collection.</title>
        <authorList>
            <person name="Joergensen T.S."/>
            <person name="Alvarez Arevalo M."/>
            <person name="Sterndorff E.B."/>
            <person name="Faurdal D."/>
            <person name="Vuksanovic O."/>
            <person name="Mourched A.-S."/>
            <person name="Charusanti P."/>
            <person name="Shaw S."/>
            <person name="Blin K."/>
            <person name="Weber T."/>
        </authorList>
    </citation>
    <scope>NUCLEOTIDE SEQUENCE</scope>
    <source>
        <strain evidence="1">NBC 01771</strain>
    </source>
</reference>
<dbReference type="EMBL" id="CP109109">
    <property type="protein sequence ID" value="WSC03412.1"/>
    <property type="molecule type" value="Genomic_DNA"/>
</dbReference>
<gene>
    <name evidence="1" type="ORF">OG835_41660</name>
</gene>
<evidence type="ECO:0000313" key="1">
    <source>
        <dbReference type="EMBL" id="WSC03412.1"/>
    </source>
</evidence>
<sequence length="197" mass="21072">MSKQVLSGAWQPERVRLRDDQAIDKLDAEFQLGRRAVGLDAAGRKVLLDGGERVAFDALVIATGVTPRRLPGDDLEGVHVLRTLDDALALRADLLARPKVVVVGAGFLGVEVAAVARTVGLEVTLVDPLPVPMRRQFGDMIGKLVGQTHSDHGVALRLDDWLTVNVWTPAAPVTIRTASGAGSTPRRKVRPARGTTV</sequence>
<organism evidence="1 2">
    <name type="scientific">Streptomyces scopuliridis</name>
    <dbReference type="NCBI Taxonomy" id="452529"/>
    <lineage>
        <taxon>Bacteria</taxon>
        <taxon>Bacillati</taxon>
        <taxon>Actinomycetota</taxon>
        <taxon>Actinomycetes</taxon>
        <taxon>Kitasatosporales</taxon>
        <taxon>Streptomycetaceae</taxon>
        <taxon>Streptomyces</taxon>
    </lineage>
</organism>
<accession>A0ACD5A2I1</accession>
<protein>
    <submittedName>
        <fullName evidence="1">NAD(P)/FAD-dependent oxidoreductase</fullName>
    </submittedName>
</protein>
<dbReference type="Proteomes" id="UP001348369">
    <property type="component" value="Chromosome"/>
</dbReference>
<proteinExistence type="predicted"/>
<evidence type="ECO:0000313" key="2">
    <source>
        <dbReference type="Proteomes" id="UP001348369"/>
    </source>
</evidence>
<keyword evidence="2" id="KW-1185">Reference proteome</keyword>
<name>A0ACD5A2I1_9ACTN</name>